<evidence type="ECO:0000256" key="6">
    <source>
        <dbReference type="ARBA" id="ARBA00033752"/>
    </source>
</evidence>
<dbReference type="EMBL" id="NCKV01000535">
    <property type="protein sequence ID" value="RWS30357.1"/>
    <property type="molecule type" value="Genomic_DNA"/>
</dbReference>
<dbReference type="GO" id="GO:0003735">
    <property type="term" value="F:structural constituent of ribosome"/>
    <property type="evidence" value="ECO:0007669"/>
    <property type="project" value="TreeGrafter"/>
</dbReference>
<keyword evidence="4" id="KW-0496">Mitochondrion</keyword>
<evidence type="ECO:0000256" key="2">
    <source>
        <dbReference type="ARBA" id="ARBA00022946"/>
    </source>
</evidence>
<dbReference type="PANTHER" id="PTHR28595:SF1">
    <property type="entry name" value="LARGE RIBOSOMAL SUBUNIT PROTEIN ML54"/>
    <property type="match status" value="1"/>
</dbReference>
<protein>
    <recommendedName>
        <fullName evidence="7">Large ribosomal subunit protein mL54</fullName>
    </recommendedName>
</protein>
<dbReference type="AlphaFoldDB" id="A0A443SS73"/>
<dbReference type="InterPro" id="IPR013870">
    <property type="entry name" value="Ribosomal_mL54"/>
</dbReference>
<keyword evidence="5" id="KW-0687">Ribonucleoprotein</keyword>
<evidence type="ECO:0000256" key="1">
    <source>
        <dbReference type="ARBA" id="ARBA00004173"/>
    </source>
</evidence>
<proteinExistence type="inferred from homology"/>
<dbReference type="Proteomes" id="UP000288716">
    <property type="component" value="Unassembled WGS sequence"/>
</dbReference>
<keyword evidence="9" id="KW-1185">Reference proteome</keyword>
<evidence type="ECO:0000256" key="7">
    <source>
        <dbReference type="ARBA" id="ARBA00035179"/>
    </source>
</evidence>
<evidence type="ECO:0000256" key="5">
    <source>
        <dbReference type="ARBA" id="ARBA00023274"/>
    </source>
</evidence>
<comment type="subcellular location">
    <subcellularLocation>
        <location evidence="1">Mitochondrion</location>
    </subcellularLocation>
</comment>
<evidence type="ECO:0000256" key="3">
    <source>
        <dbReference type="ARBA" id="ARBA00022980"/>
    </source>
</evidence>
<reference evidence="8 9" key="1">
    <citation type="journal article" date="2018" name="Gigascience">
        <title>Genomes of trombidid mites reveal novel predicted allergens and laterally-transferred genes associated with secondary metabolism.</title>
        <authorList>
            <person name="Dong X."/>
            <person name="Chaisiri K."/>
            <person name="Xia D."/>
            <person name="Armstrong S.D."/>
            <person name="Fang Y."/>
            <person name="Donnelly M.J."/>
            <person name="Kadowaki T."/>
            <person name="McGarry J.W."/>
            <person name="Darby A.C."/>
            <person name="Makepeace B.L."/>
        </authorList>
    </citation>
    <scope>NUCLEOTIDE SEQUENCE [LARGE SCALE GENOMIC DNA]</scope>
    <source>
        <strain evidence="8">UoL-UT</strain>
    </source>
</reference>
<accession>A0A443SS73</accession>
<keyword evidence="2" id="KW-0809">Transit peptide</keyword>
<dbReference type="GO" id="GO:0005762">
    <property type="term" value="C:mitochondrial large ribosomal subunit"/>
    <property type="evidence" value="ECO:0007669"/>
    <property type="project" value="TreeGrafter"/>
</dbReference>
<sequence length="188" mass="22334">MLLKLLRFSGQLNARTVHCSKALSAVKPSQSTGKKRFRRPVTEDAERIVNYVCGSNIFKEGEDIKIKDDSEYPDWIWEMNLGKPLPLSSMDKNTKEYWERFAIETRIRRFRLMKSRPKTVMAVGENAKKQIEWMERLKYRIIAAQEYDAGWNPTDLRDEVDKRYYLRPQPSDEPLYLDEYELPPTFKF</sequence>
<evidence type="ECO:0000313" key="8">
    <source>
        <dbReference type="EMBL" id="RWS30357.1"/>
    </source>
</evidence>
<dbReference type="PANTHER" id="PTHR28595">
    <property type="entry name" value="39S RIBOSOMAL PROTEIN L54, MITOCHONDRIAL"/>
    <property type="match status" value="1"/>
</dbReference>
<dbReference type="OrthoDB" id="10252718at2759"/>
<comment type="caution">
    <text evidence="8">The sequence shown here is derived from an EMBL/GenBank/DDBJ whole genome shotgun (WGS) entry which is preliminary data.</text>
</comment>
<keyword evidence="3 8" id="KW-0689">Ribosomal protein</keyword>
<name>A0A443SS73_9ACAR</name>
<comment type="similarity">
    <text evidence="6">Belongs to the mitochondrion-specific ribosomal protein mL54 family.</text>
</comment>
<dbReference type="Pfam" id="PF08561">
    <property type="entry name" value="Ribosomal_L37"/>
    <property type="match status" value="1"/>
</dbReference>
<evidence type="ECO:0000313" key="9">
    <source>
        <dbReference type="Proteomes" id="UP000288716"/>
    </source>
</evidence>
<gene>
    <name evidence="8" type="ORF">B4U80_01087</name>
</gene>
<dbReference type="STRING" id="299467.A0A443SS73"/>
<dbReference type="VEuPathDB" id="VectorBase:LDEU001682"/>
<organism evidence="8 9">
    <name type="scientific">Leptotrombidium deliense</name>
    <dbReference type="NCBI Taxonomy" id="299467"/>
    <lineage>
        <taxon>Eukaryota</taxon>
        <taxon>Metazoa</taxon>
        <taxon>Ecdysozoa</taxon>
        <taxon>Arthropoda</taxon>
        <taxon>Chelicerata</taxon>
        <taxon>Arachnida</taxon>
        <taxon>Acari</taxon>
        <taxon>Acariformes</taxon>
        <taxon>Trombidiformes</taxon>
        <taxon>Prostigmata</taxon>
        <taxon>Anystina</taxon>
        <taxon>Parasitengona</taxon>
        <taxon>Trombiculoidea</taxon>
        <taxon>Trombiculidae</taxon>
        <taxon>Leptotrombidium</taxon>
    </lineage>
</organism>
<evidence type="ECO:0000256" key="4">
    <source>
        <dbReference type="ARBA" id="ARBA00023128"/>
    </source>
</evidence>